<keyword evidence="4" id="KW-1185">Reference proteome</keyword>
<feature type="signal peptide" evidence="2">
    <location>
        <begin position="1"/>
        <end position="19"/>
    </location>
</feature>
<dbReference type="AlphaFoldDB" id="A0A9P5HKY6"/>
<feature type="region of interest" description="Disordered" evidence="1">
    <location>
        <begin position="95"/>
        <end position="184"/>
    </location>
</feature>
<dbReference type="Proteomes" id="UP000722485">
    <property type="component" value="Unassembled WGS sequence"/>
</dbReference>
<proteinExistence type="predicted"/>
<evidence type="ECO:0000313" key="4">
    <source>
        <dbReference type="Proteomes" id="UP000722485"/>
    </source>
</evidence>
<evidence type="ECO:0000313" key="3">
    <source>
        <dbReference type="EMBL" id="KAF7557371.1"/>
    </source>
</evidence>
<dbReference type="EMBL" id="JAANBB010000005">
    <property type="protein sequence ID" value="KAF7557371.1"/>
    <property type="molecule type" value="Genomic_DNA"/>
</dbReference>
<keyword evidence="2" id="KW-0732">Signal</keyword>
<comment type="caution">
    <text evidence="3">The sequence shown here is derived from an EMBL/GenBank/DDBJ whole genome shotgun (WGS) entry which is preliminary data.</text>
</comment>
<feature type="compositionally biased region" description="Low complexity" evidence="1">
    <location>
        <begin position="138"/>
        <end position="166"/>
    </location>
</feature>
<accession>A0A9P5HKY6</accession>
<protein>
    <submittedName>
        <fullName evidence="3">Uncharacterized protein</fullName>
    </submittedName>
</protein>
<reference evidence="3" key="1">
    <citation type="submission" date="2020-03" db="EMBL/GenBank/DDBJ databases">
        <title>Draft Genome Sequence of Cylindrodendrum hubeiense.</title>
        <authorList>
            <person name="Buettner E."/>
            <person name="Kellner H."/>
        </authorList>
    </citation>
    <scope>NUCLEOTIDE SEQUENCE</scope>
    <source>
        <strain evidence="3">IHI 201604</strain>
    </source>
</reference>
<evidence type="ECO:0000256" key="1">
    <source>
        <dbReference type="SAM" id="MobiDB-lite"/>
    </source>
</evidence>
<feature type="chain" id="PRO_5040451605" evidence="2">
    <location>
        <begin position="20"/>
        <end position="209"/>
    </location>
</feature>
<feature type="compositionally biased region" description="Low complexity" evidence="1">
    <location>
        <begin position="95"/>
        <end position="131"/>
    </location>
</feature>
<sequence>MHSAHLFISPLALFGVAAAVNCPGVLDNDTCCVGGQLTLSNCPGWPICTGPTSFDPATTTLTCATQIATSVDDYSEVVASASSKYLDSNGNIIATATDEPDSSSTASDTAQSTATDTAQSTTSDTAEATSSDTEEATSSETGEATSDTAETTASDTTLATSGTTQAPSGATAEGSDDSATSTSDNGAAKAAATMLAPVGILALAALYFE</sequence>
<organism evidence="3 4">
    <name type="scientific">Cylindrodendrum hubeiense</name>
    <dbReference type="NCBI Taxonomy" id="595255"/>
    <lineage>
        <taxon>Eukaryota</taxon>
        <taxon>Fungi</taxon>
        <taxon>Dikarya</taxon>
        <taxon>Ascomycota</taxon>
        <taxon>Pezizomycotina</taxon>
        <taxon>Sordariomycetes</taxon>
        <taxon>Hypocreomycetidae</taxon>
        <taxon>Hypocreales</taxon>
        <taxon>Nectriaceae</taxon>
        <taxon>Cylindrodendrum</taxon>
    </lineage>
</organism>
<dbReference type="OrthoDB" id="5089079at2759"/>
<evidence type="ECO:0000256" key="2">
    <source>
        <dbReference type="SAM" id="SignalP"/>
    </source>
</evidence>
<gene>
    <name evidence="3" type="ORF">G7Z17_g681</name>
</gene>
<name>A0A9P5HKY6_9HYPO</name>